<name>K0SIJ6_THAOC</name>
<reference evidence="3 4" key="1">
    <citation type="journal article" date="2012" name="Genome Biol.">
        <title>Genome and low-iron response of an oceanic diatom adapted to chronic iron limitation.</title>
        <authorList>
            <person name="Lommer M."/>
            <person name="Specht M."/>
            <person name="Roy A.S."/>
            <person name="Kraemer L."/>
            <person name="Andreson R."/>
            <person name="Gutowska M.A."/>
            <person name="Wolf J."/>
            <person name="Bergner S.V."/>
            <person name="Schilhabel M.B."/>
            <person name="Klostermeier U.C."/>
            <person name="Beiko R.G."/>
            <person name="Rosenstiel P."/>
            <person name="Hippler M."/>
            <person name="Laroche J."/>
        </authorList>
    </citation>
    <scope>NUCLEOTIDE SEQUENCE [LARGE SCALE GENOMIC DNA]</scope>
    <source>
        <strain evidence="3 4">CCMP1005</strain>
    </source>
</reference>
<dbReference type="Proteomes" id="UP000266841">
    <property type="component" value="Unassembled WGS sequence"/>
</dbReference>
<evidence type="ECO:0000313" key="4">
    <source>
        <dbReference type="Proteomes" id="UP000266841"/>
    </source>
</evidence>
<dbReference type="EMBL" id="AGNL01025581">
    <property type="protein sequence ID" value="EJK58327.1"/>
    <property type="molecule type" value="Genomic_DNA"/>
</dbReference>
<keyword evidence="4" id="KW-1185">Reference proteome</keyword>
<organism evidence="3 4">
    <name type="scientific">Thalassiosira oceanica</name>
    <name type="common">Marine diatom</name>
    <dbReference type="NCBI Taxonomy" id="159749"/>
    <lineage>
        <taxon>Eukaryota</taxon>
        <taxon>Sar</taxon>
        <taxon>Stramenopiles</taxon>
        <taxon>Ochrophyta</taxon>
        <taxon>Bacillariophyta</taxon>
        <taxon>Coscinodiscophyceae</taxon>
        <taxon>Thalassiosirophycidae</taxon>
        <taxon>Thalassiosirales</taxon>
        <taxon>Thalassiosiraceae</taxon>
        <taxon>Thalassiosira</taxon>
    </lineage>
</organism>
<sequence>MPIVHFVPRSFLTSQGVQRWLQIVPPTGVVVRRRSGETTSTRHHRARRPLAATTARSNKEGNTNKKSTVTPEICSATSSPPTPDDLQRINLMANHTRNTRSSGEKRKATCVGTSCHEDVRERIKIRKTPAITEPSYRGDTNQQGGPPPDAVKQSRDKRTVSERLAIVNDIGGHFDARAINSAASRHNIHVKTLKRWLKEAKFFRFLEGEGLGELKQVSKTIYQGKFEQDDETSMDLQVHDRPMEISGSEYATKSSVSQVEGARAVPPSSGSSWVDGTPERYGIRDTGPEQSQGRKGEAGSAPEWYYVDLQHAIQGPFERQLMRGWWMEGYLKKELPISPIRDGPFVSLIEVFPEGDAFGDS</sequence>
<dbReference type="InterPro" id="IPR035445">
    <property type="entry name" value="GYF-like_dom_sf"/>
</dbReference>
<feature type="region of interest" description="Disordered" evidence="1">
    <location>
        <begin position="32"/>
        <end position="86"/>
    </location>
</feature>
<feature type="domain" description="GYF" evidence="2">
    <location>
        <begin position="301"/>
        <end position="349"/>
    </location>
</feature>
<dbReference type="SUPFAM" id="SSF55277">
    <property type="entry name" value="GYF domain"/>
    <property type="match status" value="1"/>
</dbReference>
<dbReference type="InterPro" id="IPR003169">
    <property type="entry name" value="GYF"/>
</dbReference>
<feature type="compositionally biased region" description="Basic and acidic residues" evidence="1">
    <location>
        <begin position="277"/>
        <end position="297"/>
    </location>
</feature>
<feature type="region of interest" description="Disordered" evidence="1">
    <location>
        <begin position="122"/>
        <end position="158"/>
    </location>
</feature>
<evidence type="ECO:0000259" key="2">
    <source>
        <dbReference type="PROSITE" id="PS50829"/>
    </source>
</evidence>
<proteinExistence type="predicted"/>
<dbReference type="AlphaFoldDB" id="K0SIJ6"/>
<dbReference type="PROSITE" id="PS50829">
    <property type="entry name" value="GYF"/>
    <property type="match status" value="1"/>
</dbReference>
<evidence type="ECO:0000313" key="3">
    <source>
        <dbReference type="EMBL" id="EJK58327.1"/>
    </source>
</evidence>
<evidence type="ECO:0000256" key="1">
    <source>
        <dbReference type="SAM" id="MobiDB-lite"/>
    </source>
</evidence>
<accession>K0SIJ6</accession>
<dbReference type="Gene3D" id="3.30.1490.40">
    <property type="match status" value="1"/>
</dbReference>
<feature type="region of interest" description="Disordered" evidence="1">
    <location>
        <begin position="263"/>
        <end position="298"/>
    </location>
</feature>
<dbReference type="Pfam" id="PF02213">
    <property type="entry name" value="GYF"/>
    <property type="match status" value="1"/>
</dbReference>
<dbReference type="OrthoDB" id="48509at2759"/>
<gene>
    <name evidence="3" type="ORF">THAOC_21563</name>
</gene>
<comment type="caution">
    <text evidence="3">The sequence shown here is derived from an EMBL/GenBank/DDBJ whole genome shotgun (WGS) entry which is preliminary data.</text>
</comment>
<feature type="compositionally biased region" description="Polar residues" evidence="1">
    <location>
        <begin position="64"/>
        <end position="79"/>
    </location>
</feature>
<protein>
    <recommendedName>
        <fullName evidence="2">GYF domain-containing protein</fullName>
    </recommendedName>
</protein>